<dbReference type="CDD" id="cd07187">
    <property type="entry name" value="YvcK_like"/>
    <property type="match status" value="1"/>
</dbReference>
<accession>A0A9Y2ERZ8</accession>
<dbReference type="HAMAP" id="MF_00973">
    <property type="entry name" value="Gluconeogen_factor"/>
    <property type="match status" value="1"/>
</dbReference>
<name>A0A9Y2ERZ8_9FIRM</name>
<organism evidence="4 5">
    <name type="scientific">Selenobaculum gibii</name>
    <dbReference type="NCBI Taxonomy" id="3054208"/>
    <lineage>
        <taxon>Bacteria</taxon>
        <taxon>Bacillati</taxon>
        <taxon>Bacillota</taxon>
        <taxon>Negativicutes</taxon>
        <taxon>Selenomonadales</taxon>
        <taxon>Selenomonadaceae</taxon>
        <taxon>Selenobaculum</taxon>
    </lineage>
</organism>
<dbReference type="InterPro" id="IPR002882">
    <property type="entry name" value="CofD"/>
</dbReference>
<dbReference type="Pfam" id="PF01933">
    <property type="entry name" value="CofD"/>
    <property type="match status" value="1"/>
</dbReference>
<comment type="function">
    <text evidence="2">Required for morphogenesis under gluconeogenic growth conditions.</text>
</comment>
<evidence type="ECO:0000256" key="2">
    <source>
        <dbReference type="HAMAP-Rule" id="MF_00973"/>
    </source>
</evidence>
<keyword evidence="1 2" id="KW-0963">Cytoplasm</keyword>
<evidence type="ECO:0000256" key="1">
    <source>
        <dbReference type="ARBA" id="ARBA00022490"/>
    </source>
</evidence>
<dbReference type="InterPro" id="IPR010119">
    <property type="entry name" value="Gluconeogen_factor"/>
</dbReference>
<keyword evidence="5" id="KW-1185">Reference proteome</keyword>
<proteinExistence type="inferred from homology"/>
<feature type="transmembrane region" description="Helical" evidence="3">
    <location>
        <begin position="57"/>
        <end position="81"/>
    </location>
</feature>
<dbReference type="SUPFAM" id="SSF142338">
    <property type="entry name" value="CofD-like"/>
    <property type="match status" value="1"/>
</dbReference>
<feature type="transmembrane region" description="Helical" evidence="3">
    <location>
        <begin position="16"/>
        <end position="37"/>
    </location>
</feature>
<protein>
    <recommendedName>
        <fullName evidence="2">Putative gluconeogenesis factor</fullName>
    </recommendedName>
</protein>
<dbReference type="InterPro" id="IPR038136">
    <property type="entry name" value="CofD-like_dom_sf"/>
</dbReference>
<sequence>MHLLKWLYPGMKFKRWLLLFSLGTIVASVGIAIVFNYKYIGNLEEFIFRTVYMMTGTYYYTVTAIVGITVILFGLITMLFATRMIIRSVISVLIPESSDKLVDLIFEKRKLNRGPAVTVIGGGTGLSVLLRGIKGITNNITAVVTVADDGGSSGRLREDLGMIPPGDLRNCLVALADTEPLMEKLFQHRFGGHGDLKGHSFGNLFIAAMTEVLGDVEIALTEASKVLAVKGRVLPASTQRVRLVATMEDGSIVEGESKIPLAGKKIKRVHLYPPDVDPVQSSVDAILNADVIILGPGSLYTSIMPNLLVDGIADALRSSSAVKVYVCNVMTQPGETDGYTASMHAKAILDHVGMGVIDYIIVNSHELGNDVRQVYAREEAYPVRVDEEAIESLGIRTIKADIVSETNLVRHDPRKLSHIIMKMIYKLRTGTDKVGLFDYYFLKEQLKKENKEKVKKE</sequence>
<evidence type="ECO:0000256" key="3">
    <source>
        <dbReference type="SAM" id="Phobius"/>
    </source>
</evidence>
<dbReference type="Gene3D" id="3.40.50.10680">
    <property type="entry name" value="CofD-like domains"/>
    <property type="match status" value="1"/>
</dbReference>
<evidence type="ECO:0000313" key="4">
    <source>
        <dbReference type="EMBL" id="WIW70323.1"/>
    </source>
</evidence>
<comment type="similarity">
    <text evidence="2">Belongs to the gluconeogenesis factor family.</text>
</comment>
<reference evidence="4" key="1">
    <citation type="submission" date="2023-03" db="EMBL/GenBank/DDBJ databases">
        <title>Selenobaculum gbiensis gen. nov. sp. nov., a new bacterium isolated from the gut microbiota of IBD patient.</title>
        <authorList>
            <person name="Yeo S."/>
            <person name="Park H."/>
            <person name="Huh C.S."/>
        </authorList>
    </citation>
    <scope>NUCLEOTIDE SEQUENCE</scope>
    <source>
        <strain evidence="4">ICN-92133</strain>
    </source>
</reference>
<dbReference type="GO" id="GO:0043743">
    <property type="term" value="F:LPPG:FO 2-phospho-L-lactate transferase activity"/>
    <property type="evidence" value="ECO:0007669"/>
    <property type="project" value="InterPro"/>
</dbReference>
<dbReference type="NCBIfam" id="TIGR01826">
    <property type="entry name" value="CofD_related"/>
    <property type="match status" value="1"/>
</dbReference>
<keyword evidence="3" id="KW-1133">Transmembrane helix</keyword>
<dbReference type="AlphaFoldDB" id="A0A9Y2ERZ8"/>
<dbReference type="GO" id="GO:0005737">
    <property type="term" value="C:cytoplasm"/>
    <property type="evidence" value="ECO:0007669"/>
    <property type="project" value="UniProtKB-SubCell"/>
</dbReference>
<dbReference type="GO" id="GO:0008360">
    <property type="term" value="P:regulation of cell shape"/>
    <property type="evidence" value="ECO:0007669"/>
    <property type="project" value="UniProtKB-UniRule"/>
</dbReference>
<dbReference type="Proteomes" id="UP001243623">
    <property type="component" value="Chromosome"/>
</dbReference>
<evidence type="ECO:0000313" key="5">
    <source>
        <dbReference type="Proteomes" id="UP001243623"/>
    </source>
</evidence>
<dbReference type="KEGG" id="sgbi:P3F81_10550"/>
<keyword evidence="3" id="KW-0472">Membrane</keyword>
<comment type="subcellular location">
    <subcellularLocation>
        <location evidence="2">Cytoplasm</location>
    </subcellularLocation>
</comment>
<dbReference type="PANTHER" id="PTHR30135">
    <property type="entry name" value="UNCHARACTERIZED PROTEIN YVCK-RELATED"/>
    <property type="match status" value="1"/>
</dbReference>
<dbReference type="EMBL" id="CP120678">
    <property type="protein sequence ID" value="WIW70323.1"/>
    <property type="molecule type" value="Genomic_DNA"/>
</dbReference>
<dbReference type="PANTHER" id="PTHR30135:SF3">
    <property type="entry name" value="GLUCONEOGENESIS FACTOR-RELATED"/>
    <property type="match status" value="1"/>
</dbReference>
<gene>
    <name evidence="4" type="ORF">P3F81_10550</name>
</gene>
<dbReference type="RefSeq" id="WP_147670108.1">
    <property type="nucleotide sequence ID" value="NZ_CP120678.1"/>
</dbReference>
<keyword evidence="3" id="KW-0812">Transmembrane</keyword>